<dbReference type="GO" id="GO:0043565">
    <property type="term" value="F:sequence-specific DNA binding"/>
    <property type="evidence" value="ECO:0007669"/>
    <property type="project" value="InterPro"/>
</dbReference>
<protein>
    <recommendedName>
        <fullName evidence="2">DNA binding HTH domain-containing protein</fullName>
    </recommendedName>
</protein>
<keyword evidence="1" id="KW-0812">Transmembrane</keyword>
<organism evidence="3 4">
    <name type="scientific">BD1-7 clade bacterium</name>
    <dbReference type="NCBI Taxonomy" id="2029982"/>
    <lineage>
        <taxon>Bacteria</taxon>
        <taxon>Pseudomonadati</taxon>
        <taxon>Pseudomonadota</taxon>
        <taxon>Gammaproteobacteria</taxon>
        <taxon>Cellvibrionales</taxon>
        <taxon>Spongiibacteraceae</taxon>
        <taxon>BD1-7 clade</taxon>
    </lineage>
</organism>
<dbReference type="InterPro" id="IPR002197">
    <property type="entry name" value="HTH_Fis"/>
</dbReference>
<keyword evidence="1" id="KW-0472">Membrane</keyword>
<dbReference type="InterPro" id="IPR009057">
    <property type="entry name" value="Homeodomain-like_sf"/>
</dbReference>
<dbReference type="EMBL" id="CACSIO010000012">
    <property type="protein sequence ID" value="CAA0105194.1"/>
    <property type="molecule type" value="Genomic_DNA"/>
</dbReference>
<evidence type="ECO:0000259" key="2">
    <source>
        <dbReference type="Pfam" id="PF02954"/>
    </source>
</evidence>
<evidence type="ECO:0000313" key="4">
    <source>
        <dbReference type="Proteomes" id="UP000441399"/>
    </source>
</evidence>
<dbReference type="Pfam" id="PF02954">
    <property type="entry name" value="HTH_8"/>
    <property type="match status" value="1"/>
</dbReference>
<dbReference type="AlphaFoldDB" id="A0A5S9PLL4"/>
<feature type="transmembrane region" description="Helical" evidence="1">
    <location>
        <begin position="70"/>
        <end position="90"/>
    </location>
</feature>
<feature type="transmembrane region" description="Helical" evidence="1">
    <location>
        <begin position="36"/>
        <end position="58"/>
    </location>
</feature>
<dbReference type="Gene3D" id="1.10.10.60">
    <property type="entry name" value="Homeodomain-like"/>
    <property type="match status" value="1"/>
</dbReference>
<feature type="transmembrane region" description="Helical" evidence="1">
    <location>
        <begin position="196"/>
        <end position="217"/>
    </location>
</feature>
<feature type="domain" description="DNA binding HTH" evidence="2">
    <location>
        <begin position="259"/>
        <end position="296"/>
    </location>
</feature>
<proteinExistence type="predicted"/>
<evidence type="ECO:0000256" key="1">
    <source>
        <dbReference type="SAM" id="Phobius"/>
    </source>
</evidence>
<evidence type="ECO:0000313" key="3">
    <source>
        <dbReference type="EMBL" id="CAA0105194.1"/>
    </source>
</evidence>
<keyword evidence="1" id="KW-1133">Transmembrane helix</keyword>
<feature type="transmembrane region" description="Helical" evidence="1">
    <location>
        <begin position="97"/>
        <end position="116"/>
    </location>
</feature>
<gene>
    <name evidence="3" type="ORF">OPDIPICF_00933</name>
</gene>
<feature type="transmembrane region" description="Helical" evidence="1">
    <location>
        <begin position="166"/>
        <end position="190"/>
    </location>
</feature>
<accession>A0A5S9PLL4</accession>
<dbReference type="Proteomes" id="UP000441399">
    <property type="component" value="Unassembled WGS sequence"/>
</dbReference>
<feature type="transmembrane region" description="Helical" evidence="1">
    <location>
        <begin position="6"/>
        <end position="24"/>
    </location>
</feature>
<keyword evidence="4" id="KW-1185">Reference proteome</keyword>
<feature type="transmembrane region" description="Helical" evidence="1">
    <location>
        <begin position="136"/>
        <end position="154"/>
    </location>
</feature>
<sequence>MIQHIGFYATLPALVASCCLYLLYRLHLNSSKMEFRLLFLCLAAMNLFQSAGYLLFAIPSPAIASIAADAYLMSLYFMFACLALFVIGLTRPFKWRHLSVFIPPILLSIVHTQGLIVESYEIRHNSLMHTDGPLAWLMDVYLLTSCFFTGGLLIKGARDESLDSAVTSKCITALVSFIPLIAVFALLVALSMTKHAIPVVIIGPIITLYTALAFYYLTGTKAAEAANNAPQFYQKLKVAYPTLASENGNIEPDTFSSAAEKRIIEKALEELNGDIDAVARVMGYPAHTLRHKLTQYEIYPDSKYIKEGQKPLP</sequence>
<name>A0A5S9PLL4_9GAMM</name>
<dbReference type="SUPFAM" id="SSF46689">
    <property type="entry name" value="Homeodomain-like"/>
    <property type="match status" value="1"/>
</dbReference>
<reference evidence="3 4" key="1">
    <citation type="submission" date="2019-11" db="EMBL/GenBank/DDBJ databases">
        <authorList>
            <person name="Holert J."/>
        </authorList>
    </citation>
    <scope>NUCLEOTIDE SEQUENCE [LARGE SCALE GENOMIC DNA]</scope>
    <source>
        <strain evidence="3">SB11_3</strain>
    </source>
</reference>